<protein>
    <recommendedName>
        <fullName evidence="7 14">Dihydroorotate dehydrogenase (quinone)</fullName>
        <ecNumber evidence="6 14">1.3.5.2</ecNumber>
    </recommendedName>
</protein>
<dbReference type="InterPro" id="IPR013785">
    <property type="entry name" value="Aldolase_TIM"/>
</dbReference>
<dbReference type="PANTHER" id="PTHR48109:SF4">
    <property type="entry name" value="DIHYDROOROTATE DEHYDROGENASE (QUINONE), MITOCHONDRIAL"/>
    <property type="match status" value="1"/>
</dbReference>
<evidence type="ECO:0000313" key="16">
    <source>
        <dbReference type="EMBL" id="PJE75880.1"/>
    </source>
</evidence>
<evidence type="ECO:0000256" key="1">
    <source>
        <dbReference type="ARBA" id="ARBA00001917"/>
    </source>
</evidence>
<keyword evidence="10" id="KW-0665">Pyrimidine biosynthesis</keyword>
<evidence type="ECO:0000256" key="4">
    <source>
        <dbReference type="ARBA" id="ARBA00005161"/>
    </source>
</evidence>
<dbReference type="InterPro" id="IPR001295">
    <property type="entry name" value="Dihydroorotate_DH_CS"/>
</dbReference>
<keyword evidence="8" id="KW-0285">Flavoprotein</keyword>
<accession>A0A2M8LEK6</accession>
<evidence type="ECO:0000256" key="5">
    <source>
        <dbReference type="ARBA" id="ARBA00005359"/>
    </source>
</evidence>
<organism evidence="16 17">
    <name type="scientific">Candidatus Uhrbacteria bacterium CG10_big_fil_rev_8_21_14_0_10_48_11</name>
    <dbReference type="NCBI Taxonomy" id="1975037"/>
    <lineage>
        <taxon>Bacteria</taxon>
        <taxon>Candidatus Uhriibacteriota</taxon>
    </lineage>
</organism>
<dbReference type="NCBIfam" id="NF003652">
    <property type="entry name" value="PRK05286.2-5"/>
    <property type="match status" value="1"/>
</dbReference>
<dbReference type="PROSITE" id="PS00912">
    <property type="entry name" value="DHODEHASE_2"/>
    <property type="match status" value="1"/>
</dbReference>
<evidence type="ECO:0000256" key="10">
    <source>
        <dbReference type="ARBA" id="ARBA00022975"/>
    </source>
</evidence>
<dbReference type="AlphaFoldDB" id="A0A2M8LEK6"/>
<dbReference type="GO" id="GO:0044205">
    <property type="term" value="P:'de novo' UMP biosynthetic process"/>
    <property type="evidence" value="ECO:0007669"/>
    <property type="project" value="UniProtKB-UniPathway"/>
</dbReference>
<evidence type="ECO:0000256" key="7">
    <source>
        <dbReference type="ARBA" id="ARBA00018366"/>
    </source>
</evidence>
<dbReference type="InterPro" id="IPR005719">
    <property type="entry name" value="Dihydroorotate_DH_2"/>
</dbReference>
<evidence type="ECO:0000256" key="11">
    <source>
        <dbReference type="ARBA" id="ARBA00023002"/>
    </source>
</evidence>
<comment type="catalytic activity">
    <reaction evidence="13">
        <text>(S)-dihydroorotate + a quinone = orotate + a quinol</text>
        <dbReference type="Rhea" id="RHEA:30187"/>
        <dbReference type="ChEBI" id="CHEBI:24646"/>
        <dbReference type="ChEBI" id="CHEBI:30839"/>
        <dbReference type="ChEBI" id="CHEBI:30864"/>
        <dbReference type="ChEBI" id="CHEBI:132124"/>
        <dbReference type="EC" id="1.3.5.2"/>
    </reaction>
</comment>
<dbReference type="Gene3D" id="3.20.20.70">
    <property type="entry name" value="Aldolase class I"/>
    <property type="match status" value="1"/>
</dbReference>
<dbReference type="GO" id="GO:0005886">
    <property type="term" value="C:plasma membrane"/>
    <property type="evidence" value="ECO:0007669"/>
    <property type="project" value="TreeGrafter"/>
</dbReference>
<dbReference type="EMBL" id="PFET01000009">
    <property type="protein sequence ID" value="PJE75880.1"/>
    <property type="molecule type" value="Genomic_DNA"/>
</dbReference>
<evidence type="ECO:0000256" key="14">
    <source>
        <dbReference type="NCBIfam" id="TIGR01036"/>
    </source>
</evidence>
<comment type="pathway">
    <text evidence="4">Pyrimidine metabolism; UMP biosynthesis via de novo pathway; orotate from (S)-dihydroorotate (quinone route): step 1/1.</text>
</comment>
<dbReference type="InterPro" id="IPR050074">
    <property type="entry name" value="DHO_dehydrogenase"/>
</dbReference>
<dbReference type="EC" id="1.3.5.2" evidence="6 14"/>
<dbReference type="SUPFAM" id="SSF51395">
    <property type="entry name" value="FMN-linked oxidoreductases"/>
    <property type="match status" value="1"/>
</dbReference>
<dbReference type="CDD" id="cd04738">
    <property type="entry name" value="DHOD_2_like"/>
    <property type="match status" value="1"/>
</dbReference>
<evidence type="ECO:0000256" key="3">
    <source>
        <dbReference type="ARBA" id="ARBA00004370"/>
    </source>
</evidence>
<comment type="similarity">
    <text evidence="5">Belongs to the dihydroorotate dehydrogenase family. Type 2 subfamily.</text>
</comment>
<comment type="subcellular location">
    <subcellularLocation>
        <location evidence="3">Membrane</location>
    </subcellularLocation>
</comment>
<keyword evidence="12" id="KW-0472">Membrane</keyword>
<comment type="function">
    <text evidence="2">Catalyzes the conversion of dihydroorotate to orotate with quinone as electron acceptor.</text>
</comment>
<dbReference type="InterPro" id="IPR005720">
    <property type="entry name" value="Dihydroorotate_DH_cat"/>
</dbReference>
<gene>
    <name evidence="16" type="ORF">COV04_02965</name>
</gene>
<sequence length="381" mass="41579">MIEIGTAIRNWCSHFLYAYIAKPIFFRFDPEVVHDGIIRVGKVLGRCSAFRFTTKILFSYKHKKLEQTILGIKFTNPVGLAAGFDKNGELTDLLPSVGFGFVEVGSVTGEPCAGNAKPRLWRLPKSKGLVVYYGLKNDGCERITKNLKQKKFTIPTGVSIAKTNSPDTVDVSRGIADYTKAFVELKNVGAYATINISCPNAYGGEPFTDPNKLDSLLTSIDEIKITKPIFLKLSADLTFAEVDAILETAKQHRVHGFICTNLTKNRANKTIIDANVSQKGGIGGKPVQDLSTELVRYVYQRAQGNYVVIGCGGIFSAADAYEKIKAGASLVQVITGMIFEGPQLIGEINRGLVKLLKKDGFDTISEAVGSERAVRSRRAKG</sequence>
<evidence type="ECO:0000259" key="15">
    <source>
        <dbReference type="Pfam" id="PF01180"/>
    </source>
</evidence>
<evidence type="ECO:0000256" key="12">
    <source>
        <dbReference type="ARBA" id="ARBA00023136"/>
    </source>
</evidence>
<evidence type="ECO:0000313" key="17">
    <source>
        <dbReference type="Proteomes" id="UP000231152"/>
    </source>
</evidence>
<reference evidence="16 17" key="1">
    <citation type="submission" date="2017-09" db="EMBL/GenBank/DDBJ databases">
        <title>Depth-based differentiation of microbial function through sediment-hosted aquifers and enrichment of novel symbionts in the deep terrestrial subsurface.</title>
        <authorList>
            <person name="Probst A.J."/>
            <person name="Ladd B."/>
            <person name="Jarett J.K."/>
            <person name="Geller-Mcgrath D.E."/>
            <person name="Sieber C.M."/>
            <person name="Emerson J.B."/>
            <person name="Anantharaman K."/>
            <person name="Thomas B.C."/>
            <person name="Malmstrom R."/>
            <person name="Stieglmeier M."/>
            <person name="Klingl A."/>
            <person name="Woyke T."/>
            <person name="Ryan C.M."/>
            <person name="Banfield J.F."/>
        </authorList>
    </citation>
    <scope>NUCLEOTIDE SEQUENCE [LARGE SCALE GENOMIC DNA]</scope>
    <source>
        <strain evidence="16">CG10_big_fil_rev_8_21_14_0_10_48_11</strain>
    </source>
</reference>
<evidence type="ECO:0000256" key="9">
    <source>
        <dbReference type="ARBA" id="ARBA00022643"/>
    </source>
</evidence>
<evidence type="ECO:0000256" key="6">
    <source>
        <dbReference type="ARBA" id="ARBA00012791"/>
    </source>
</evidence>
<evidence type="ECO:0000256" key="8">
    <source>
        <dbReference type="ARBA" id="ARBA00022630"/>
    </source>
</evidence>
<dbReference type="Pfam" id="PF01180">
    <property type="entry name" value="DHO_dh"/>
    <property type="match status" value="1"/>
</dbReference>
<comment type="caution">
    <text evidence="16">The sequence shown here is derived from an EMBL/GenBank/DDBJ whole genome shotgun (WGS) entry which is preliminary data.</text>
</comment>
<dbReference type="GO" id="GO:0005737">
    <property type="term" value="C:cytoplasm"/>
    <property type="evidence" value="ECO:0007669"/>
    <property type="project" value="InterPro"/>
</dbReference>
<dbReference type="PANTHER" id="PTHR48109">
    <property type="entry name" value="DIHYDROOROTATE DEHYDROGENASE (QUINONE), MITOCHONDRIAL-RELATED"/>
    <property type="match status" value="1"/>
</dbReference>
<dbReference type="Proteomes" id="UP000231152">
    <property type="component" value="Unassembled WGS sequence"/>
</dbReference>
<proteinExistence type="inferred from homology"/>
<dbReference type="GO" id="GO:0106430">
    <property type="term" value="F:dihydroorotate dehydrogenase (quinone) activity"/>
    <property type="evidence" value="ECO:0007669"/>
    <property type="project" value="UniProtKB-EC"/>
</dbReference>
<dbReference type="NCBIfam" id="TIGR01036">
    <property type="entry name" value="pyrD_sub2"/>
    <property type="match status" value="1"/>
</dbReference>
<keyword evidence="9" id="KW-0288">FMN</keyword>
<name>A0A2M8LEK6_9BACT</name>
<evidence type="ECO:0000256" key="13">
    <source>
        <dbReference type="ARBA" id="ARBA00048639"/>
    </source>
</evidence>
<dbReference type="GO" id="GO:0006207">
    <property type="term" value="P:'de novo' pyrimidine nucleobase biosynthetic process"/>
    <property type="evidence" value="ECO:0007669"/>
    <property type="project" value="UniProtKB-UniRule"/>
</dbReference>
<comment type="cofactor">
    <cofactor evidence="1">
        <name>FMN</name>
        <dbReference type="ChEBI" id="CHEBI:58210"/>
    </cofactor>
</comment>
<evidence type="ECO:0000256" key="2">
    <source>
        <dbReference type="ARBA" id="ARBA00003125"/>
    </source>
</evidence>
<keyword evidence="11" id="KW-0560">Oxidoreductase</keyword>
<feature type="domain" description="Dihydroorotate dehydrogenase catalytic" evidence="15">
    <location>
        <begin position="65"/>
        <end position="356"/>
    </location>
</feature>
<dbReference type="UniPathway" id="UPA00070">
    <property type="reaction ID" value="UER00946"/>
</dbReference>